<accession>A0A9D3WMU4</accession>
<sequence length="50" mass="5324">MLLMLPSEGGHGEIMDILSGARALRARDISLSATHLEEVSHNGRIGLLQG</sequence>
<gene>
    <name evidence="1" type="ORF">J1N35_002831</name>
</gene>
<keyword evidence="2" id="KW-1185">Reference proteome</keyword>
<protein>
    <submittedName>
        <fullName evidence="1">Uncharacterized protein</fullName>
    </submittedName>
</protein>
<name>A0A9D3WMU4_9ROSI</name>
<reference evidence="1 2" key="1">
    <citation type="journal article" date="2021" name="Plant Biotechnol. J.">
        <title>Multi-omics assisted identification of the key and species-specific regulatory components of drought-tolerant mechanisms in Gossypium stocksii.</title>
        <authorList>
            <person name="Yu D."/>
            <person name="Ke L."/>
            <person name="Zhang D."/>
            <person name="Wu Y."/>
            <person name="Sun Y."/>
            <person name="Mei J."/>
            <person name="Sun J."/>
            <person name="Sun Y."/>
        </authorList>
    </citation>
    <scope>NUCLEOTIDE SEQUENCE [LARGE SCALE GENOMIC DNA]</scope>
    <source>
        <strain evidence="2">cv. E1</strain>
        <tissue evidence="1">Leaf</tissue>
    </source>
</reference>
<dbReference type="AlphaFoldDB" id="A0A9D3WMU4"/>
<comment type="caution">
    <text evidence="1">The sequence shown here is derived from an EMBL/GenBank/DDBJ whole genome shotgun (WGS) entry which is preliminary data.</text>
</comment>
<organism evidence="1 2">
    <name type="scientific">Gossypium stocksii</name>
    <dbReference type="NCBI Taxonomy" id="47602"/>
    <lineage>
        <taxon>Eukaryota</taxon>
        <taxon>Viridiplantae</taxon>
        <taxon>Streptophyta</taxon>
        <taxon>Embryophyta</taxon>
        <taxon>Tracheophyta</taxon>
        <taxon>Spermatophyta</taxon>
        <taxon>Magnoliopsida</taxon>
        <taxon>eudicotyledons</taxon>
        <taxon>Gunneridae</taxon>
        <taxon>Pentapetalae</taxon>
        <taxon>rosids</taxon>
        <taxon>malvids</taxon>
        <taxon>Malvales</taxon>
        <taxon>Malvaceae</taxon>
        <taxon>Malvoideae</taxon>
        <taxon>Gossypium</taxon>
    </lineage>
</organism>
<evidence type="ECO:0000313" key="1">
    <source>
        <dbReference type="EMBL" id="KAH1131453.1"/>
    </source>
</evidence>
<dbReference type="EMBL" id="JAIQCV010000001">
    <property type="protein sequence ID" value="KAH1131453.1"/>
    <property type="molecule type" value="Genomic_DNA"/>
</dbReference>
<evidence type="ECO:0000313" key="2">
    <source>
        <dbReference type="Proteomes" id="UP000828251"/>
    </source>
</evidence>
<dbReference type="Proteomes" id="UP000828251">
    <property type="component" value="Unassembled WGS sequence"/>
</dbReference>
<proteinExistence type="predicted"/>